<feature type="compositionally biased region" description="Basic and acidic residues" evidence="9">
    <location>
        <begin position="361"/>
        <end position="380"/>
    </location>
</feature>
<evidence type="ECO:0000256" key="8">
    <source>
        <dbReference type="ARBA" id="ARBA00023242"/>
    </source>
</evidence>
<dbReference type="AlphaFoldDB" id="A0A6A5K8N6"/>
<evidence type="ECO:0000256" key="5">
    <source>
        <dbReference type="ARBA" id="ARBA00022454"/>
    </source>
</evidence>
<accession>A0A6A5K8N6</accession>
<sequence length="604" mass="69001">MPLPNGFTAIRDATTADQVVSIIGIIISFDEPKKSRGEHWVLSFTLQDDFTSGSVGDSSSITCRLFRHGPEHFPKITGAGDVAIIRRFKLSRWGYRMDCCGSKQSDMLVFPASTVPDPAFSQPYQTGGGQRLPCQVTKHAQKASITEQMAVIHLKHASSDSKQRVQQHATITAVKGTTSKKESLIKDLEINRFYSVHAQVVNVYYYPGGGKVDLKVTDYTENRDMFLYAEPEVDPYHMVAHKTWKGPFGYLVLNVTLFEENANWAQDHVSEGDYIYMRNMRVKMSQDNKLEGVLHQDKENPQQVDIRLLKNLADIEAINKRREAYEKGRGSKTAFDTMQNAPKKSSAKASRDKKQARKERKWAEKEAEQRQLEKKEREWEISRSGVNANIRAAFPEMKLSTISEIIYNPHREIRTPVKQNSYTLPFVNCRHRSRVRVVDVFPPELQLFAHSTRDPTWTPQQKQQDSTTTRTKERWEWGFVLLLEDAEIPRGTVSEKLRVVVNNDTAQYLLKMNAADLKAQPDILALLEQKLFILWGNLMELKTELTDRGSDLPLPPGDNRLQNKPFDACIEEYGCEVPITDQHPFGYQRMHLLAQTTIQYPAAL</sequence>
<dbReference type="GO" id="GO:0000783">
    <property type="term" value="C:nuclear telomere cap complex"/>
    <property type="evidence" value="ECO:0007669"/>
    <property type="project" value="TreeGrafter"/>
</dbReference>
<dbReference type="PANTHER" id="PTHR14513:SF0">
    <property type="entry name" value="PROTECTION OF TELOMERES PROTEIN 1"/>
    <property type="match status" value="1"/>
</dbReference>
<keyword evidence="5" id="KW-0158">Chromosome</keyword>
<evidence type="ECO:0000256" key="4">
    <source>
        <dbReference type="ARBA" id="ARBA00015253"/>
    </source>
</evidence>
<keyword evidence="7" id="KW-0238">DNA-binding</keyword>
<dbReference type="GO" id="GO:0032210">
    <property type="term" value="P:regulation of telomere maintenance via telomerase"/>
    <property type="evidence" value="ECO:0007669"/>
    <property type="project" value="TreeGrafter"/>
</dbReference>
<evidence type="ECO:0000259" key="10">
    <source>
        <dbReference type="SMART" id="SM00976"/>
    </source>
</evidence>
<name>A0A6A5K8N6_9PLEO</name>
<evidence type="ECO:0000256" key="3">
    <source>
        <dbReference type="ARBA" id="ARBA00008442"/>
    </source>
</evidence>
<keyword evidence="12" id="KW-1185">Reference proteome</keyword>
<evidence type="ECO:0000256" key="9">
    <source>
        <dbReference type="SAM" id="MobiDB-lite"/>
    </source>
</evidence>
<reference evidence="11" key="1">
    <citation type="submission" date="2020-01" db="EMBL/GenBank/DDBJ databases">
        <authorList>
            <consortium name="DOE Joint Genome Institute"/>
            <person name="Haridas S."/>
            <person name="Albert R."/>
            <person name="Binder M."/>
            <person name="Bloem J."/>
            <person name="Labutti K."/>
            <person name="Salamov A."/>
            <person name="Andreopoulos B."/>
            <person name="Baker S.E."/>
            <person name="Barry K."/>
            <person name="Bills G."/>
            <person name="Bluhm B.H."/>
            <person name="Cannon C."/>
            <person name="Castanera R."/>
            <person name="Culley D.E."/>
            <person name="Daum C."/>
            <person name="Ezra D."/>
            <person name="Gonzalez J.B."/>
            <person name="Henrissat B."/>
            <person name="Kuo A."/>
            <person name="Liang C."/>
            <person name="Lipzen A."/>
            <person name="Lutzoni F."/>
            <person name="Magnuson J."/>
            <person name="Mondo S."/>
            <person name="Nolan M."/>
            <person name="Ohm R."/>
            <person name="Pangilinan J."/>
            <person name="Park H.-J."/>
            <person name="Ramirez L."/>
            <person name="Alfaro M."/>
            <person name="Sun H."/>
            <person name="Tritt A."/>
            <person name="Yoshinaga Y."/>
            <person name="Zwiers L.-H."/>
            <person name="Turgeon B.G."/>
            <person name="Goodwin S.B."/>
            <person name="Spatafora J.W."/>
            <person name="Crous P.W."/>
            <person name="Grigoriev I.V."/>
        </authorList>
    </citation>
    <scope>NUCLEOTIDE SEQUENCE</scope>
    <source>
        <strain evidence="11">P77</strain>
    </source>
</reference>
<keyword evidence="6" id="KW-0779">Telomere</keyword>
<protein>
    <recommendedName>
        <fullName evidence="4">Protection of telomeres protein 1</fullName>
    </recommendedName>
</protein>
<feature type="region of interest" description="Disordered" evidence="9">
    <location>
        <begin position="324"/>
        <end position="380"/>
    </location>
</feature>
<dbReference type="SMART" id="SM00976">
    <property type="entry name" value="Telo_bind"/>
    <property type="match status" value="1"/>
</dbReference>
<dbReference type="InterPro" id="IPR032042">
    <property type="entry name" value="POT1PC"/>
</dbReference>
<evidence type="ECO:0000313" key="12">
    <source>
        <dbReference type="Proteomes" id="UP000800040"/>
    </source>
</evidence>
<feature type="domain" description="Telomeric single stranded DNA binding POT1/Cdc13" evidence="10">
    <location>
        <begin position="7"/>
        <end position="159"/>
    </location>
</feature>
<evidence type="ECO:0000256" key="2">
    <source>
        <dbReference type="ARBA" id="ARBA00004574"/>
    </source>
</evidence>
<dbReference type="GO" id="GO:0010521">
    <property type="term" value="F:telomerase inhibitor activity"/>
    <property type="evidence" value="ECO:0007669"/>
    <property type="project" value="TreeGrafter"/>
</dbReference>
<dbReference type="GO" id="GO:0016233">
    <property type="term" value="P:telomere capping"/>
    <property type="evidence" value="ECO:0007669"/>
    <property type="project" value="TreeGrafter"/>
</dbReference>
<comment type="subcellular location">
    <subcellularLocation>
        <location evidence="2">Chromosome</location>
        <location evidence="2">Telomere</location>
    </subcellularLocation>
    <subcellularLocation>
        <location evidence="1">Nucleus</location>
    </subcellularLocation>
</comment>
<dbReference type="InterPro" id="IPR028389">
    <property type="entry name" value="POT1"/>
</dbReference>
<organism evidence="11 12">
    <name type="scientific">Decorospora gaudefroyi</name>
    <dbReference type="NCBI Taxonomy" id="184978"/>
    <lineage>
        <taxon>Eukaryota</taxon>
        <taxon>Fungi</taxon>
        <taxon>Dikarya</taxon>
        <taxon>Ascomycota</taxon>
        <taxon>Pezizomycotina</taxon>
        <taxon>Dothideomycetes</taxon>
        <taxon>Pleosporomycetidae</taxon>
        <taxon>Pleosporales</taxon>
        <taxon>Pleosporineae</taxon>
        <taxon>Pleosporaceae</taxon>
        <taxon>Decorospora</taxon>
    </lineage>
</organism>
<dbReference type="GO" id="GO:0098505">
    <property type="term" value="F:G-rich strand telomeric DNA binding"/>
    <property type="evidence" value="ECO:0007669"/>
    <property type="project" value="TreeGrafter"/>
</dbReference>
<dbReference type="EMBL" id="ML975334">
    <property type="protein sequence ID" value="KAF1832650.1"/>
    <property type="molecule type" value="Genomic_DNA"/>
</dbReference>
<evidence type="ECO:0000256" key="6">
    <source>
        <dbReference type="ARBA" id="ARBA00022895"/>
    </source>
</evidence>
<proteinExistence type="inferred from homology"/>
<dbReference type="Gene3D" id="2.40.50.140">
    <property type="entry name" value="Nucleic acid-binding proteins"/>
    <property type="match status" value="2"/>
</dbReference>
<dbReference type="Proteomes" id="UP000800040">
    <property type="component" value="Unassembled WGS sequence"/>
</dbReference>
<dbReference type="PANTHER" id="PTHR14513">
    <property type="entry name" value="PROTECTION OF TELOMERES 1"/>
    <property type="match status" value="1"/>
</dbReference>
<evidence type="ECO:0000313" key="11">
    <source>
        <dbReference type="EMBL" id="KAF1832650.1"/>
    </source>
</evidence>
<dbReference type="FunFam" id="2.40.50.140:FF:000303">
    <property type="entry name" value="Protection of telomeres protein 1"/>
    <property type="match status" value="1"/>
</dbReference>
<dbReference type="Pfam" id="PF02765">
    <property type="entry name" value="POT1"/>
    <property type="match status" value="1"/>
</dbReference>
<dbReference type="OrthoDB" id="2186770at2759"/>
<dbReference type="InterPro" id="IPR012340">
    <property type="entry name" value="NA-bd_OB-fold"/>
</dbReference>
<dbReference type="Pfam" id="PF16686">
    <property type="entry name" value="POT1PC"/>
    <property type="match status" value="1"/>
</dbReference>
<evidence type="ECO:0000256" key="1">
    <source>
        <dbReference type="ARBA" id="ARBA00004123"/>
    </source>
</evidence>
<dbReference type="SUPFAM" id="SSF50249">
    <property type="entry name" value="Nucleic acid-binding proteins"/>
    <property type="match status" value="2"/>
</dbReference>
<dbReference type="InterPro" id="IPR011564">
    <property type="entry name" value="Telomer_end-bd_POT1/Cdc13"/>
</dbReference>
<keyword evidence="8" id="KW-0539">Nucleus</keyword>
<gene>
    <name evidence="11" type="ORF">BDW02DRAFT_502533</name>
</gene>
<comment type="similarity">
    <text evidence="3">Belongs to the telombin family.</text>
</comment>
<evidence type="ECO:0000256" key="7">
    <source>
        <dbReference type="ARBA" id="ARBA00023125"/>
    </source>
</evidence>